<reference evidence="1" key="1">
    <citation type="submission" date="2019-01" db="EMBL/GenBank/DDBJ databases">
        <title>Draft genome sequences of three monokaryotic isolates of the white-rot basidiomycete fungus Dichomitus squalens.</title>
        <authorList>
            <consortium name="DOE Joint Genome Institute"/>
            <person name="Lopez S.C."/>
            <person name="Andreopoulos B."/>
            <person name="Pangilinan J."/>
            <person name="Lipzen A."/>
            <person name="Riley R."/>
            <person name="Ahrendt S."/>
            <person name="Ng V."/>
            <person name="Barry K."/>
            <person name="Daum C."/>
            <person name="Grigoriev I.V."/>
            <person name="Hilden K.S."/>
            <person name="Makela M.R."/>
            <person name="de Vries R.P."/>
        </authorList>
    </citation>
    <scope>NUCLEOTIDE SEQUENCE [LARGE SCALE GENOMIC DNA]</scope>
    <source>
        <strain evidence="1">OM18370.1</strain>
    </source>
</reference>
<dbReference type="Proteomes" id="UP000292957">
    <property type="component" value="Unassembled WGS sequence"/>
</dbReference>
<organism evidence="1">
    <name type="scientific">Dichomitus squalens</name>
    <dbReference type="NCBI Taxonomy" id="114155"/>
    <lineage>
        <taxon>Eukaryota</taxon>
        <taxon>Fungi</taxon>
        <taxon>Dikarya</taxon>
        <taxon>Basidiomycota</taxon>
        <taxon>Agaricomycotina</taxon>
        <taxon>Agaricomycetes</taxon>
        <taxon>Polyporales</taxon>
        <taxon>Polyporaceae</taxon>
        <taxon>Dichomitus</taxon>
    </lineage>
</organism>
<gene>
    <name evidence="1" type="ORF">BD311DRAFT_425908</name>
</gene>
<dbReference type="EMBL" id="ML143443">
    <property type="protein sequence ID" value="TBU26635.1"/>
    <property type="molecule type" value="Genomic_DNA"/>
</dbReference>
<name>A0A4Q9MGZ4_9APHY</name>
<evidence type="ECO:0000313" key="1">
    <source>
        <dbReference type="EMBL" id="TBU26635.1"/>
    </source>
</evidence>
<sequence>MSRAALSNLLDRWWSGPVEPHCQPFPASRHCSRLIADTHQATRVFFLCLAGSSRSIQCCYKARRSKTVRTRGRSLPLSEHCTCFPVVTISMPCMSHNFPSQTVCQNCGSKRQGGVWPLYPEPRSIARNQREGISVPVIESLIS</sequence>
<accession>A0A4Q9MGZ4</accession>
<proteinExistence type="predicted"/>
<protein>
    <submittedName>
        <fullName evidence="1">Uncharacterized protein</fullName>
    </submittedName>
</protein>
<dbReference type="AlphaFoldDB" id="A0A4Q9MGZ4"/>